<dbReference type="Proteomes" id="UP000694844">
    <property type="component" value="Chromosome 1"/>
</dbReference>
<dbReference type="InterPro" id="IPR013783">
    <property type="entry name" value="Ig-like_fold"/>
</dbReference>
<dbReference type="GeneID" id="111100917"/>
<dbReference type="PANTHER" id="PTHR11640">
    <property type="entry name" value="NEPHRIN"/>
    <property type="match status" value="1"/>
</dbReference>
<evidence type="ECO:0000256" key="7">
    <source>
        <dbReference type="SAM" id="SignalP"/>
    </source>
</evidence>
<evidence type="ECO:0000256" key="4">
    <source>
        <dbReference type="ARBA" id="ARBA00023180"/>
    </source>
</evidence>
<name>A0A8B8AFR1_CRAVI</name>
<feature type="transmembrane region" description="Helical" evidence="6">
    <location>
        <begin position="390"/>
        <end position="413"/>
    </location>
</feature>
<dbReference type="OrthoDB" id="5843397at2759"/>
<keyword evidence="3" id="KW-1015">Disulfide bond</keyword>
<keyword evidence="2 6" id="KW-0472">Membrane</keyword>
<keyword evidence="6" id="KW-1133">Transmembrane helix</keyword>
<feature type="domain" description="Ig-like" evidence="8">
    <location>
        <begin position="258"/>
        <end position="345"/>
    </location>
</feature>
<keyword evidence="5" id="KW-0393">Immunoglobulin domain</keyword>
<dbReference type="GO" id="GO:0050839">
    <property type="term" value="F:cell adhesion molecule binding"/>
    <property type="evidence" value="ECO:0007669"/>
    <property type="project" value="TreeGrafter"/>
</dbReference>
<keyword evidence="7" id="KW-0732">Signal</keyword>
<evidence type="ECO:0000259" key="8">
    <source>
        <dbReference type="PROSITE" id="PS50835"/>
    </source>
</evidence>
<feature type="domain" description="Ig-like" evidence="8">
    <location>
        <begin position="6"/>
        <end position="140"/>
    </location>
</feature>
<keyword evidence="4" id="KW-0325">Glycoprotein</keyword>
<keyword evidence="9" id="KW-1185">Reference proteome</keyword>
<evidence type="ECO:0000313" key="9">
    <source>
        <dbReference type="Proteomes" id="UP000694844"/>
    </source>
</evidence>
<dbReference type="Pfam" id="PF13927">
    <property type="entry name" value="Ig_3"/>
    <property type="match status" value="1"/>
</dbReference>
<evidence type="ECO:0000256" key="1">
    <source>
        <dbReference type="ARBA" id="ARBA00004479"/>
    </source>
</evidence>
<dbReference type="Pfam" id="PF07686">
    <property type="entry name" value="V-set"/>
    <property type="match status" value="1"/>
</dbReference>
<dbReference type="GO" id="GO:0098609">
    <property type="term" value="P:cell-cell adhesion"/>
    <property type="evidence" value="ECO:0007669"/>
    <property type="project" value="TreeGrafter"/>
</dbReference>
<dbReference type="InterPro" id="IPR013106">
    <property type="entry name" value="Ig_V-set"/>
</dbReference>
<evidence type="ECO:0000313" key="10">
    <source>
        <dbReference type="RefSeq" id="XP_022288804.1"/>
    </source>
</evidence>
<dbReference type="SMART" id="SM00409">
    <property type="entry name" value="IG"/>
    <property type="match status" value="3"/>
</dbReference>
<dbReference type="RefSeq" id="XP_022288804.1">
    <property type="nucleotide sequence ID" value="XM_022433096.1"/>
</dbReference>
<feature type="chain" id="PRO_5034482134" evidence="7">
    <location>
        <begin position="23"/>
        <end position="503"/>
    </location>
</feature>
<sequence>MNERLPVMIHLFFFVIEEGTNALTVTSPSEINVSLGSDSTILLNCSFEKEIDEFVTYISWSKKNETEDSYRKINAYYPSRVVYLDPDMQTRSSSIAFSETSPRAILNISEVQCKDNGQYRCTVEYVNSNNKGMETSTETSVNIQVMADIPEFSIHPRNTTLEQYTAVTLSCSANVGRPGGMVTIWKRSNISDERIQLGISSSSVTDNGNCSVYANLLITYNLSRSDDGFIFGCTSKNRHTKDPAPSNEVGPRTILYGPSKLAVAFSPQKHSFYAGDIIRITCSSDGNPRPTFQWMFNFTEIVNGEKYHLSDQDRTIEFNIGSTEDSGYYRCFASNSFKGKVYNISDEKMLIVQEKGINLSTAGKSCLNIECSSIEKCTIQDNTAICSVDIWKIVTFVFLSFSLLLGTTFVILWRYLRTRNPTGTISDEIIIRDGEDRSYETLSSGTTPRNLEERNYESLSNGMTDTYSSIDERDLRVGEGAQYESLGSGETHTYSSIQPTVSM</sequence>
<feature type="domain" description="Ig-like" evidence="8">
    <location>
        <begin position="150"/>
        <end position="250"/>
    </location>
</feature>
<dbReference type="GO" id="GO:0005886">
    <property type="term" value="C:plasma membrane"/>
    <property type="evidence" value="ECO:0007669"/>
    <property type="project" value="TreeGrafter"/>
</dbReference>
<dbReference type="PANTHER" id="PTHR11640:SF164">
    <property type="entry name" value="MAM DOMAIN-CONTAINING GLYCOSYLPHOSPHATIDYLINOSITOL ANCHOR PROTEIN 1"/>
    <property type="match status" value="1"/>
</dbReference>
<dbReference type="AlphaFoldDB" id="A0A8B8AFR1"/>
<dbReference type="InterPro" id="IPR051275">
    <property type="entry name" value="Cell_adhesion_signaling"/>
</dbReference>
<comment type="subcellular location">
    <subcellularLocation>
        <location evidence="1">Membrane</location>
        <topology evidence="1">Single-pass type I membrane protein</topology>
    </subcellularLocation>
</comment>
<gene>
    <name evidence="10" type="primary">LOC111100917</name>
</gene>
<keyword evidence="6" id="KW-0812">Transmembrane</keyword>
<evidence type="ECO:0000256" key="2">
    <source>
        <dbReference type="ARBA" id="ARBA00023136"/>
    </source>
</evidence>
<dbReference type="SMART" id="SM00408">
    <property type="entry name" value="IGc2"/>
    <property type="match status" value="2"/>
</dbReference>
<dbReference type="InterPro" id="IPR003598">
    <property type="entry name" value="Ig_sub2"/>
</dbReference>
<dbReference type="InterPro" id="IPR007110">
    <property type="entry name" value="Ig-like_dom"/>
</dbReference>
<feature type="signal peptide" evidence="7">
    <location>
        <begin position="1"/>
        <end position="22"/>
    </location>
</feature>
<reference evidence="10" key="2">
    <citation type="submission" date="2025-08" db="UniProtKB">
        <authorList>
            <consortium name="RefSeq"/>
        </authorList>
    </citation>
    <scope>IDENTIFICATION</scope>
    <source>
        <tissue evidence="10">Whole sample</tissue>
    </source>
</reference>
<proteinExistence type="predicted"/>
<dbReference type="PROSITE" id="PS50835">
    <property type="entry name" value="IG_LIKE"/>
    <property type="match status" value="3"/>
</dbReference>
<organism evidence="9 10">
    <name type="scientific">Crassostrea virginica</name>
    <name type="common">Eastern oyster</name>
    <dbReference type="NCBI Taxonomy" id="6565"/>
    <lineage>
        <taxon>Eukaryota</taxon>
        <taxon>Metazoa</taxon>
        <taxon>Spiralia</taxon>
        <taxon>Lophotrochozoa</taxon>
        <taxon>Mollusca</taxon>
        <taxon>Bivalvia</taxon>
        <taxon>Autobranchia</taxon>
        <taxon>Pteriomorphia</taxon>
        <taxon>Ostreida</taxon>
        <taxon>Ostreoidea</taxon>
        <taxon>Ostreidae</taxon>
        <taxon>Crassostrea</taxon>
    </lineage>
</organism>
<protein>
    <submittedName>
        <fullName evidence="10">Cell adhesion molecule 2-like</fullName>
    </submittedName>
</protein>
<dbReference type="Gene3D" id="2.60.40.10">
    <property type="entry name" value="Immunoglobulins"/>
    <property type="match status" value="3"/>
</dbReference>
<evidence type="ECO:0000256" key="3">
    <source>
        <dbReference type="ARBA" id="ARBA00023157"/>
    </source>
</evidence>
<evidence type="ECO:0000256" key="6">
    <source>
        <dbReference type="SAM" id="Phobius"/>
    </source>
</evidence>
<dbReference type="KEGG" id="cvn:111100917"/>
<dbReference type="InterPro" id="IPR036179">
    <property type="entry name" value="Ig-like_dom_sf"/>
</dbReference>
<dbReference type="SUPFAM" id="SSF48726">
    <property type="entry name" value="Immunoglobulin"/>
    <property type="match status" value="3"/>
</dbReference>
<accession>A0A8B8AFR1</accession>
<reference evidence="9" key="1">
    <citation type="submission" date="2024-06" db="UniProtKB">
        <authorList>
            <consortium name="RefSeq"/>
        </authorList>
    </citation>
    <scope>NUCLEOTIDE SEQUENCE [LARGE SCALE GENOMIC DNA]</scope>
</reference>
<dbReference type="InterPro" id="IPR003599">
    <property type="entry name" value="Ig_sub"/>
</dbReference>
<dbReference type="GO" id="GO:0005911">
    <property type="term" value="C:cell-cell junction"/>
    <property type="evidence" value="ECO:0007669"/>
    <property type="project" value="TreeGrafter"/>
</dbReference>
<evidence type="ECO:0000256" key="5">
    <source>
        <dbReference type="ARBA" id="ARBA00023319"/>
    </source>
</evidence>